<dbReference type="PROSITE" id="PS51257">
    <property type="entry name" value="PROKAR_LIPOPROTEIN"/>
    <property type="match status" value="1"/>
</dbReference>
<evidence type="ECO:0000256" key="3">
    <source>
        <dbReference type="ARBA" id="ARBA00009381"/>
    </source>
</evidence>
<evidence type="ECO:0000256" key="6">
    <source>
        <dbReference type="ARBA" id="ARBA00023145"/>
    </source>
</evidence>
<evidence type="ECO:0000313" key="14">
    <source>
        <dbReference type="EMBL" id="AIJ33528.1"/>
    </source>
</evidence>
<dbReference type="GO" id="GO:0036374">
    <property type="term" value="F:glutathione hydrolase activity"/>
    <property type="evidence" value="ECO:0007669"/>
    <property type="project" value="UniProtKB-UniRule"/>
</dbReference>
<comment type="catalytic activity">
    <reaction evidence="1 11">
        <text>an S-substituted glutathione + H2O = an S-substituted L-cysteinylglycine + L-glutamate</text>
        <dbReference type="Rhea" id="RHEA:59468"/>
        <dbReference type="ChEBI" id="CHEBI:15377"/>
        <dbReference type="ChEBI" id="CHEBI:29985"/>
        <dbReference type="ChEBI" id="CHEBI:90779"/>
        <dbReference type="ChEBI" id="CHEBI:143103"/>
        <dbReference type="EC" id="3.4.19.13"/>
    </reaction>
</comment>
<keyword evidence="6 11" id="KW-0865">Zymogen</keyword>
<dbReference type="Gene3D" id="1.10.246.130">
    <property type="match status" value="1"/>
</dbReference>
<dbReference type="Proteomes" id="UP000028780">
    <property type="component" value="Chromosome"/>
</dbReference>
<dbReference type="InterPro" id="IPR051792">
    <property type="entry name" value="GGT_bact"/>
</dbReference>
<dbReference type="EMBL" id="CP009211">
    <property type="protein sequence ID" value="AIJ33528.1"/>
    <property type="molecule type" value="Genomic_DNA"/>
</dbReference>
<dbReference type="InterPro" id="IPR000101">
    <property type="entry name" value="GGT_peptidase"/>
</dbReference>
<proteinExistence type="inferred from homology"/>
<keyword evidence="11" id="KW-0317">Glutathione biosynthesis</keyword>
<comment type="subunit">
    <text evidence="11">This enzyme consists of two polypeptide chains, which are synthesized in precursor form from a single polypeptide.</text>
</comment>
<dbReference type="Proteomes" id="UP000215374">
    <property type="component" value="Chromosome 1"/>
</dbReference>
<protein>
    <recommendedName>
        <fullName evidence="11">Glutathione hydrolase proenzyme</fullName>
        <ecNumber evidence="11">2.3.2.2</ecNumber>
        <ecNumber evidence="11">3.4.19.13</ecNumber>
    </recommendedName>
    <component>
        <recommendedName>
            <fullName evidence="11">Glutathione hydrolase large chain</fullName>
        </recommendedName>
    </component>
    <component>
        <recommendedName>
            <fullName evidence="11">Glutathione hydrolase small chain</fullName>
        </recommendedName>
    </component>
</protein>
<evidence type="ECO:0000256" key="4">
    <source>
        <dbReference type="ARBA" id="ARBA00022679"/>
    </source>
</evidence>
<reference evidence="15 17" key="2">
    <citation type="submission" date="2017-06" db="EMBL/GenBank/DDBJ databases">
        <authorList>
            <consortium name="Pathogen Informatics"/>
        </authorList>
    </citation>
    <scope>NUCLEOTIDE SEQUENCE [LARGE SCALE GENOMIC DNA]</scope>
    <source>
        <strain evidence="15 17">NCTC13015</strain>
    </source>
</reference>
<dbReference type="EC" id="3.4.19.13" evidence="11"/>
<dbReference type="NCBIfam" id="TIGR00066">
    <property type="entry name" value="g_glut_trans"/>
    <property type="match status" value="1"/>
</dbReference>
<gene>
    <name evidence="15" type="primary">GgtB</name>
    <name evidence="14" type="ORF">CIMIT_06140</name>
    <name evidence="15" type="ORF">SAMEA4535761_01289</name>
</gene>
<evidence type="ECO:0000256" key="12">
    <source>
        <dbReference type="SAM" id="MobiDB-lite"/>
    </source>
</evidence>
<dbReference type="PRINTS" id="PR01210">
    <property type="entry name" value="GGTRANSPTASE"/>
</dbReference>
<evidence type="ECO:0000256" key="2">
    <source>
        <dbReference type="ARBA" id="ARBA00001089"/>
    </source>
</evidence>
<feature type="binding site" evidence="10">
    <location>
        <begin position="536"/>
        <end position="537"/>
    </location>
    <ligand>
        <name>L-glutamate</name>
        <dbReference type="ChEBI" id="CHEBI:29985"/>
    </ligand>
</feature>
<dbReference type="Gene3D" id="3.60.20.40">
    <property type="match status" value="1"/>
</dbReference>
<dbReference type="OrthoDB" id="9781342at2"/>
<dbReference type="InterPro" id="IPR043138">
    <property type="entry name" value="GGT_lsub"/>
</dbReference>
<evidence type="ECO:0000256" key="13">
    <source>
        <dbReference type="SAM" id="SignalP"/>
    </source>
</evidence>
<sequence length="659" mass="68076">MKKTHLTFLTLLCTASLTACGGQPDDVASSSDADVNGASESTAPEKTAVQTIDISNCEPAEGVTGFVDSAAGESGSGASEDIAAAPESGTGYRSGMQEVKAASFAASTANPEATKAACQVLMDGGSAADAAIAAQFVLGLVEPQSSGIGGGGYILYSDAKTGKRIAIDGREVAPVSATETYLIQQSDDNTDPPVPDARRSGRSIGVPGIVAALGVLHEQYGKQDWADLISPAADIAANGFEVSPRLAALVADNAEDLQASPNAAAYFFDEQGTPISAGTMLKNQDYADTLQKVAHEGPDAFYTGELAKAIVEEATRDTDNMTPSQMTTADLAAYTPNVTEPLCGEYKEYEVCGMPPSSSGGIAVVETLRLLNDIDLAQYKPDSPGVDGALPAPEAIHLVSEAERLAYADRDAYVGDPAFVEIPGGPEALLADAYTSQRAELIDPDASAGKVEPGVLEEPVGAGVDIAENGTTHINVIDSEGNAAAITSSVEAAFGSFHFTNGFVLNNQLTDFNAEPLNEDGTPAANRVEGAKRPRSSMSPTLLFNEDGSLAMALGSPGGSLIIQYVIKTLLGITDWDMNVQQAISAPNFGARNQPETNIGNEHPDVSEDALAETVDSLQQKGHSVELDELTSGLSALRVTPDGIYGGADPRREGIVLGG</sequence>
<dbReference type="InterPro" id="IPR043137">
    <property type="entry name" value="GGT_ssub_C"/>
</dbReference>
<dbReference type="SUPFAM" id="SSF56235">
    <property type="entry name" value="N-terminal nucleophile aminohydrolases (Ntn hydrolases)"/>
    <property type="match status" value="1"/>
</dbReference>
<evidence type="ECO:0000256" key="9">
    <source>
        <dbReference type="PIRSR" id="PIRSR600101-1"/>
    </source>
</evidence>
<organism evidence="14 16">
    <name type="scientific">Corynebacterium imitans</name>
    <dbReference type="NCBI Taxonomy" id="156978"/>
    <lineage>
        <taxon>Bacteria</taxon>
        <taxon>Bacillati</taxon>
        <taxon>Actinomycetota</taxon>
        <taxon>Actinomycetes</taxon>
        <taxon>Mycobacteriales</taxon>
        <taxon>Corynebacteriaceae</taxon>
        <taxon>Corynebacterium</taxon>
    </lineage>
</organism>
<dbReference type="UniPathway" id="UPA00204"/>
<name>A0A076NJE0_9CORY</name>
<feature type="binding site" evidence="10">
    <location>
        <position position="559"/>
    </location>
    <ligand>
        <name>L-glutamate</name>
        <dbReference type="ChEBI" id="CHEBI:29985"/>
    </ligand>
</feature>
<feature type="compositionally biased region" description="Polar residues" evidence="12">
    <location>
        <begin position="38"/>
        <end position="47"/>
    </location>
</feature>
<dbReference type="GO" id="GO:0006751">
    <property type="term" value="P:glutathione catabolic process"/>
    <property type="evidence" value="ECO:0007669"/>
    <property type="project" value="UniProtKB-UniRule"/>
</dbReference>
<dbReference type="Pfam" id="PF01019">
    <property type="entry name" value="G_glu_transpept"/>
    <property type="match status" value="1"/>
</dbReference>
<dbReference type="EMBL" id="LT906467">
    <property type="protein sequence ID" value="SNV71731.1"/>
    <property type="molecule type" value="Genomic_DNA"/>
</dbReference>
<dbReference type="RefSeq" id="WP_038590510.1">
    <property type="nucleotide sequence ID" value="NZ_CP009211.1"/>
</dbReference>
<dbReference type="PANTHER" id="PTHR43199">
    <property type="entry name" value="GLUTATHIONE HYDROLASE"/>
    <property type="match status" value="1"/>
</dbReference>
<dbReference type="KEGG" id="cii:CIMIT_06140"/>
<comment type="pathway">
    <text evidence="11">Sulfur metabolism; glutathione metabolism.</text>
</comment>
<dbReference type="GO" id="GO:0006750">
    <property type="term" value="P:glutathione biosynthetic process"/>
    <property type="evidence" value="ECO:0007669"/>
    <property type="project" value="UniProtKB-KW"/>
</dbReference>
<comment type="PTM">
    <text evidence="11">Cleaved by autocatalysis into a large and a small subunit.</text>
</comment>
<evidence type="ECO:0000256" key="8">
    <source>
        <dbReference type="ARBA" id="ARBA00047417"/>
    </source>
</evidence>
<dbReference type="eggNOG" id="COG0405">
    <property type="taxonomic scope" value="Bacteria"/>
</dbReference>
<dbReference type="EC" id="2.3.2.2" evidence="11"/>
<evidence type="ECO:0000313" key="17">
    <source>
        <dbReference type="Proteomes" id="UP000215374"/>
    </source>
</evidence>
<feature type="binding site" evidence="10">
    <location>
        <position position="511"/>
    </location>
    <ligand>
        <name>L-glutamate</name>
        <dbReference type="ChEBI" id="CHEBI:29985"/>
    </ligand>
</feature>
<reference evidence="14 16" key="1">
    <citation type="submission" date="2014-08" db="EMBL/GenBank/DDBJ databases">
        <title>Complete genome sequence of Corynebacterium imitans DSM 44264, isolated from a five-month-old boy with suspected pharyngeal diphtheria.</title>
        <authorList>
            <person name="Mollmann S."/>
            <person name="Albersmeier A."/>
            <person name="Ruckert C."/>
            <person name="Tauch A."/>
        </authorList>
    </citation>
    <scope>NUCLEOTIDE SEQUENCE [LARGE SCALE GENOMIC DNA]</scope>
    <source>
        <strain evidence="14 16">DSM 44264</strain>
    </source>
</reference>
<feature type="signal peptide" evidence="13">
    <location>
        <begin position="1"/>
        <end position="21"/>
    </location>
</feature>
<dbReference type="AlphaFoldDB" id="A0A076NJE0"/>
<evidence type="ECO:0000313" key="16">
    <source>
        <dbReference type="Proteomes" id="UP000028780"/>
    </source>
</evidence>
<feature type="active site" description="Nucleophile" evidence="9">
    <location>
        <position position="471"/>
    </location>
</feature>
<comment type="catalytic activity">
    <reaction evidence="8 11">
        <text>an N-terminal (5-L-glutamyl)-[peptide] + an alpha-amino acid = 5-L-glutamyl amino acid + an N-terminal L-alpha-aminoacyl-[peptide]</text>
        <dbReference type="Rhea" id="RHEA:23904"/>
        <dbReference type="Rhea" id="RHEA-COMP:9780"/>
        <dbReference type="Rhea" id="RHEA-COMP:9795"/>
        <dbReference type="ChEBI" id="CHEBI:77644"/>
        <dbReference type="ChEBI" id="CHEBI:78597"/>
        <dbReference type="ChEBI" id="CHEBI:78599"/>
        <dbReference type="ChEBI" id="CHEBI:78608"/>
        <dbReference type="EC" id="2.3.2.2"/>
    </reaction>
</comment>
<dbReference type="HOGENOM" id="CLU_014813_0_1_11"/>
<dbReference type="STRING" id="156978.CIMIT_06140"/>
<feature type="binding site" evidence="10">
    <location>
        <position position="170"/>
    </location>
    <ligand>
        <name>L-glutamate</name>
        <dbReference type="ChEBI" id="CHEBI:29985"/>
    </ligand>
</feature>
<dbReference type="InterPro" id="IPR029055">
    <property type="entry name" value="Ntn_hydrolases_N"/>
</dbReference>
<evidence type="ECO:0000256" key="1">
    <source>
        <dbReference type="ARBA" id="ARBA00001049"/>
    </source>
</evidence>
<feature type="chain" id="PRO_5038207163" description="Glutathione hydrolase proenzyme" evidence="13">
    <location>
        <begin position="22"/>
        <end position="659"/>
    </location>
</feature>
<evidence type="ECO:0000256" key="7">
    <source>
        <dbReference type="ARBA" id="ARBA00023315"/>
    </source>
</evidence>
<evidence type="ECO:0000313" key="15">
    <source>
        <dbReference type="EMBL" id="SNV71731.1"/>
    </source>
</evidence>
<evidence type="ECO:0000256" key="11">
    <source>
        <dbReference type="RuleBase" id="RU368036"/>
    </source>
</evidence>
<dbReference type="PANTHER" id="PTHR43199:SF1">
    <property type="entry name" value="GLUTATHIONE HYDROLASE PROENZYME"/>
    <property type="match status" value="1"/>
</dbReference>
<keyword evidence="7 11" id="KW-0012">Acyltransferase</keyword>
<keyword evidence="13" id="KW-0732">Signal</keyword>
<keyword evidence="4 11" id="KW-0808">Transferase</keyword>
<keyword evidence="16" id="KW-1185">Reference proteome</keyword>
<feature type="region of interest" description="Disordered" evidence="12">
    <location>
        <begin position="24"/>
        <end position="47"/>
    </location>
</feature>
<feature type="compositionally biased region" description="Low complexity" evidence="12">
    <location>
        <begin position="24"/>
        <end position="35"/>
    </location>
</feature>
<evidence type="ECO:0000256" key="10">
    <source>
        <dbReference type="PIRSR" id="PIRSR600101-2"/>
    </source>
</evidence>
<dbReference type="GO" id="GO:0103068">
    <property type="term" value="F:leukotriene C4 gamma-glutamyl transferase activity"/>
    <property type="evidence" value="ECO:0007669"/>
    <property type="project" value="UniProtKB-EC"/>
</dbReference>
<evidence type="ECO:0000256" key="5">
    <source>
        <dbReference type="ARBA" id="ARBA00022801"/>
    </source>
</evidence>
<keyword evidence="5 11" id="KW-0378">Hydrolase</keyword>
<accession>A0A076NJE0</accession>
<comment type="catalytic activity">
    <reaction evidence="2 11">
        <text>glutathione + H2O = L-cysteinylglycine + L-glutamate</text>
        <dbReference type="Rhea" id="RHEA:28807"/>
        <dbReference type="ChEBI" id="CHEBI:15377"/>
        <dbReference type="ChEBI" id="CHEBI:29985"/>
        <dbReference type="ChEBI" id="CHEBI:57925"/>
        <dbReference type="ChEBI" id="CHEBI:61694"/>
        <dbReference type="EC" id="3.4.19.13"/>
    </reaction>
</comment>
<comment type="similarity">
    <text evidence="3 11">Belongs to the gamma-glutamyltransferase family.</text>
</comment>